<organism evidence="2 3">
    <name type="scientific">Aeromonas diversa CDC 2478-85</name>
    <dbReference type="NCBI Taxonomy" id="1268237"/>
    <lineage>
        <taxon>Bacteria</taxon>
        <taxon>Pseudomonadati</taxon>
        <taxon>Pseudomonadota</taxon>
        <taxon>Gammaproteobacteria</taxon>
        <taxon>Aeromonadales</taxon>
        <taxon>Aeromonadaceae</taxon>
        <taxon>Aeromonas</taxon>
    </lineage>
</organism>
<feature type="transmembrane region" description="Helical" evidence="1">
    <location>
        <begin position="101"/>
        <end position="121"/>
    </location>
</feature>
<evidence type="ECO:0000313" key="2">
    <source>
        <dbReference type="EMBL" id="ENY70395.1"/>
    </source>
</evidence>
<evidence type="ECO:0000256" key="1">
    <source>
        <dbReference type="SAM" id="Phobius"/>
    </source>
</evidence>
<feature type="transmembrane region" description="Helical" evidence="1">
    <location>
        <begin position="36"/>
        <end position="55"/>
    </location>
</feature>
<comment type="caution">
    <text evidence="2">The sequence shown here is derived from an EMBL/GenBank/DDBJ whole genome shotgun (WGS) entry which is preliminary data.</text>
</comment>
<dbReference type="AlphaFoldDB" id="N9TWF8"/>
<dbReference type="Proteomes" id="UP000023775">
    <property type="component" value="Unassembled WGS sequence"/>
</dbReference>
<proteinExistence type="predicted"/>
<sequence length="128" mass="14257">MLFALSFSAYHLLVWLPVLRERGQLLWDGGSCYTPADLAISIVLVGLVGAALLWWPLFLLRGLWQAGAFACVWLWLAYYLAQQASANDGATWAMSGIIYSFMVQNAHHILVTLVPALALVMHRGRRRG</sequence>
<keyword evidence="3" id="KW-1185">Reference proteome</keyword>
<gene>
    <name evidence="2" type="ORF">G114_18551</name>
</gene>
<name>N9TWF8_9GAMM</name>
<reference evidence="2 3" key="1">
    <citation type="journal article" date="2013" name="Genome Announc.">
        <title>Draft Genome Sequence of the Aeromonas diversa Type Strain.</title>
        <authorList>
            <person name="Farfan M."/>
            <person name="Spataro N."/>
            <person name="Sanglas A."/>
            <person name="Albarral V."/>
            <person name="Loren J.G."/>
            <person name="Bosch E."/>
            <person name="Fuste M.C."/>
        </authorList>
    </citation>
    <scope>NUCLEOTIDE SEQUENCE [LARGE SCALE GENOMIC DNA]</scope>
    <source>
        <strain evidence="2 3">2478-85</strain>
    </source>
</reference>
<dbReference type="PATRIC" id="fig|1268237.3.peg.3634"/>
<protein>
    <submittedName>
        <fullName evidence="2">Uncharacterized protein</fullName>
    </submittedName>
</protein>
<accession>N9TWF8</accession>
<keyword evidence="1" id="KW-0472">Membrane</keyword>
<keyword evidence="1" id="KW-0812">Transmembrane</keyword>
<dbReference type="EMBL" id="APVG01000081">
    <property type="protein sequence ID" value="ENY70395.1"/>
    <property type="molecule type" value="Genomic_DNA"/>
</dbReference>
<evidence type="ECO:0000313" key="3">
    <source>
        <dbReference type="Proteomes" id="UP000023775"/>
    </source>
</evidence>
<feature type="transmembrane region" description="Helical" evidence="1">
    <location>
        <begin position="62"/>
        <end position="81"/>
    </location>
</feature>
<keyword evidence="1" id="KW-1133">Transmembrane helix</keyword>